<feature type="region of interest" description="Disordered" evidence="2">
    <location>
        <begin position="311"/>
        <end position="341"/>
    </location>
</feature>
<feature type="compositionally biased region" description="Acidic residues" evidence="2">
    <location>
        <begin position="332"/>
        <end position="341"/>
    </location>
</feature>
<keyword evidence="4" id="KW-1185">Reference proteome</keyword>
<evidence type="ECO:0000313" key="4">
    <source>
        <dbReference type="Proteomes" id="UP000623687"/>
    </source>
</evidence>
<gene>
    <name evidence="3" type="ORF">PC9H_007803</name>
</gene>
<feature type="compositionally biased region" description="Basic and acidic residues" evidence="2">
    <location>
        <begin position="259"/>
        <end position="275"/>
    </location>
</feature>
<reference evidence="3" key="1">
    <citation type="submission" date="2019-07" db="EMBL/GenBank/DDBJ databases">
        <authorList>
            <person name="Palmer J.M."/>
        </authorList>
    </citation>
    <scope>NUCLEOTIDE SEQUENCE</scope>
    <source>
        <strain evidence="3">PC9</strain>
    </source>
</reference>
<evidence type="ECO:0000256" key="2">
    <source>
        <dbReference type="SAM" id="MobiDB-lite"/>
    </source>
</evidence>
<dbReference type="GeneID" id="59377621"/>
<evidence type="ECO:0000313" key="3">
    <source>
        <dbReference type="EMBL" id="KAF7428577.1"/>
    </source>
</evidence>
<dbReference type="VEuPathDB" id="FungiDB:PC9H_007803"/>
<accession>A0A8H6ZYU3</accession>
<dbReference type="Proteomes" id="UP000623687">
    <property type="component" value="Unassembled WGS sequence"/>
</dbReference>
<evidence type="ECO:0000256" key="1">
    <source>
        <dbReference type="SAM" id="Coils"/>
    </source>
</evidence>
<organism evidence="3 4">
    <name type="scientific">Pleurotus ostreatus</name>
    <name type="common">Oyster mushroom</name>
    <name type="synonym">White-rot fungus</name>
    <dbReference type="NCBI Taxonomy" id="5322"/>
    <lineage>
        <taxon>Eukaryota</taxon>
        <taxon>Fungi</taxon>
        <taxon>Dikarya</taxon>
        <taxon>Basidiomycota</taxon>
        <taxon>Agaricomycotina</taxon>
        <taxon>Agaricomycetes</taxon>
        <taxon>Agaricomycetidae</taxon>
        <taxon>Agaricales</taxon>
        <taxon>Pleurotineae</taxon>
        <taxon>Pleurotaceae</taxon>
        <taxon>Pleurotus</taxon>
    </lineage>
</organism>
<dbReference type="AlphaFoldDB" id="A0A8H6ZYU3"/>
<feature type="region of interest" description="Disordered" evidence="2">
    <location>
        <begin position="57"/>
        <end position="79"/>
    </location>
</feature>
<feature type="region of interest" description="Disordered" evidence="2">
    <location>
        <begin position="250"/>
        <end position="275"/>
    </location>
</feature>
<protein>
    <submittedName>
        <fullName evidence="3">Uncharacterized protein</fullName>
    </submittedName>
</protein>
<sequence>MPIDNIQLEDAAYVEAMAMAGLSPHAPSLLLVDQAREMSNSPSPLAMMLSDPDVLETITSKTPRKKSRDRSRSPAPRRDHKTINSLLYTLVGEEERQALHLKSALNAVNDRLQNEISRANLASERTSYAESRAMEFCSRAAVAENSLATAERELATLRAELEHCRSQLQANYDELRHAKTQAAILERERSDAQESAQHAKDVAREYARMIQEYEEKDISAEEEHRAALQRWYDEGQEQGWQEGHKVGYKKGRRKGFNAGRREGLREGRETGKKEERKSALLAFDDFLVAQTYGPDDKLAEMVHRWRSSVYPSAQFDARAPTPVSQPSHWGEESETDSSDSY</sequence>
<comment type="caution">
    <text evidence="3">The sequence shown here is derived from an EMBL/GenBank/DDBJ whole genome shotgun (WGS) entry which is preliminary data.</text>
</comment>
<feature type="coiled-coil region" evidence="1">
    <location>
        <begin position="102"/>
        <end position="230"/>
    </location>
</feature>
<proteinExistence type="predicted"/>
<dbReference type="OrthoDB" id="3260303at2759"/>
<dbReference type="EMBL" id="JACETU010000005">
    <property type="protein sequence ID" value="KAF7428577.1"/>
    <property type="molecule type" value="Genomic_DNA"/>
</dbReference>
<dbReference type="RefSeq" id="XP_036630949.1">
    <property type="nucleotide sequence ID" value="XM_036777329.1"/>
</dbReference>
<name>A0A8H6ZYU3_PLEOS</name>
<keyword evidence="1" id="KW-0175">Coiled coil</keyword>